<evidence type="ECO:0000259" key="1">
    <source>
        <dbReference type="Pfam" id="PF01717"/>
    </source>
</evidence>
<evidence type="ECO:0000313" key="2">
    <source>
        <dbReference type="EMBL" id="MFD1686550.1"/>
    </source>
</evidence>
<name>A0ABD6DZY3_9EURY</name>
<dbReference type="InterPro" id="IPR038071">
    <property type="entry name" value="UROD/MetE-like_sf"/>
</dbReference>
<dbReference type="Pfam" id="PF01717">
    <property type="entry name" value="Meth_synt_2"/>
    <property type="match status" value="1"/>
</dbReference>
<proteinExistence type="predicted"/>
<keyword evidence="3" id="KW-1185">Reference proteome</keyword>
<dbReference type="AlphaFoldDB" id="A0ABD6DZY3"/>
<protein>
    <submittedName>
        <fullName evidence="2">Cobalamin-independent methionine synthase II family protein</fullName>
    </submittedName>
</protein>
<reference evidence="2 3" key="1">
    <citation type="journal article" date="2019" name="Int. J. Syst. Evol. Microbiol.">
        <title>The Global Catalogue of Microorganisms (GCM) 10K type strain sequencing project: providing services to taxonomists for standard genome sequencing and annotation.</title>
        <authorList>
            <consortium name="The Broad Institute Genomics Platform"/>
            <consortium name="The Broad Institute Genome Sequencing Center for Infectious Disease"/>
            <person name="Wu L."/>
            <person name="Ma J."/>
        </authorList>
    </citation>
    <scope>NUCLEOTIDE SEQUENCE [LARGE SCALE GENOMIC DNA]</scope>
    <source>
        <strain evidence="2 3">CGMCC 1.10387</strain>
    </source>
</reference>
<dbReference type="RefSeq" id="WP_256305903.1">
    <property type="nucleotide sequence ID" value="NZ_JANHAW010000001.1"/>
</dbReference>
<organism evidence="2 3">
    <name type="scientific">Halobellus litoreus</name>
    <dbReference type="NCBI Taxonomy" id="755310"/>
    <lineage>
        <taxon>Archaea</taxon>
        <taxon>Methanobacteriati</taxon>
        <taxon>Methanobacteriota</taxon>
        <taxon>Stenosarchaea group</taxon>
        <taxon>Halobacteria</taxon>
        <taxon>Halobacteriales</taxon>
        <taxon>Haloferacaceae</taxon>
        <taxon>Halobellus</taxon>
    </lineage>
</organism>
<dbReference type="Gene3D" id="3.20.20.210">
    <property type="match status" value="1"/>
</dbReference>
<feature type="domain" description="Cobalamin-independent methionine synthase MetE C-terminal/archaeal" evidence="1">
    <location>
        <begin position="9"/>
        <end position="358"/>
    </location>
</feature>
<dbReference type="PANTHER" id="PTHR43844">
    <property type="entry name" value="METHIONINE SYNTHASE"/>
    <property type="match status" value="1"/>
</dbReference>
<gene>
    <name evidence="2" type="ORF">ACFSAS_13095</name>
</gene>
<evidence type="ECO:0000313" key="3">
    <source>
        <dbReference type="Proteomes" id="UP001597092"/>
    </source>
</evidence>
<sequence>MKRSDERILTTHVGSLPRTDRLIELMHQRGQGADTDRTAMREAIQEATQRAIRRQADVGIDIGNDGEQSRPGFHIYVSERLDGFSDRTIPRPQWADVEAFPEYAGKAFPDIVSEAQTRPVAVEDVRYGGPNQVDAELERFDRLLDTTGVEFEETFMTAASPGVIASSLGNQHYDSNDEYTFALARAMRAEYERIADAGLTLQIDAPDLLSERHRKFKDLSTEEFKDRARRRIEAINEATSEVPADQIRLHTCWGNYEGPHHEDVPLAEILPILYEADVGGLLIEYANPRHHHEWRAFEEHPLPDDWLLIPGVVDVKTNIIEHPKTVADRIVTLAEIVGDPTRIVAAPDCGLATLAGHQIVEPEIAWAKLEALSEGAVEASDRLL</sequence>
<dbReference type="SUPFAM" id="SSF51726">
    <property type="entry name" value="UROD/MetE-like"/>
    <property type="match status" value="1"/>
</dbReference>
<dbReference type="PANTHER" id="PTHR43844:SF2">
    <property type="entry name" value="SYNTHASE, VITAMIN-B12 INDEPENDENT, PUTATIVE (AFU_ORTHOLOGUE AFUA_3G12060)-RELATED"/>
    <property type="match status" value="1"/>
</dbReference>
<comment type="caution">
    <text evidence="2">The sequence shown here is derived from an EMBL/GenBank/DDBJ whole genome shotgun (WGS) entry which is preliminary data.</text>
</comment>
<dbReference type="Proteomes" id="UP001597092">
    <property type="component" value="Unassembled WGS sequence"/>
</dbReference>
<dbReference type="EMBL" id="JBHUDP010000005">
    <property type="protein sequence ID" value="MFD1686550.1"/>
    <property type="molecule type" value="Genomic_DNA"/>
</dbReference>
<dbReference type="CDD" id="cd03311">
    <property type="entry name" value="CIMS_C_terminal_like"/>
    <property type="match status" value="1"/>
</dbReference>
<dbReference type="InterPro" id="IPR002629">
    <property type="entry name" value="Met_Synth_C/arc"/>
</dbReference>
<accession>A0ABD6DZY3</accession>